<keyword evidence="4 5" id="KW-0975">Bacterial flagellum</keyword>
<dbReference type="InterPro" id="IPR010810">
    <property type="entry name" value="Flagellin_hook_IN_motif"/>
</dbReference>
<dbReference type="KEGG" id="mpt:Mpe_A2865"/>
<evidence type="ECO:0000256" key="1">
    <source>
        <dbReference type="ARBA" id="ARBA00009764"/>
    </source>
</evidence>
<accession>A2SJT0</accession>
<keyword evidence="8" id="KW-0969">Cilium</keyword>
<dbReference type="GO" id="GO:0009424">
    <property type="term" value="C:bacterial-type flagellum hook"/>
    <property type="evidence" value="ECO:0007669"/>
    <property type="project" value="UniProtKB-UniRule"/>
</dbReference>
<evidence type="ECO:0000259" key="7">
    <source>
        <dbReference type="Pfam" id="PF07195"/>
    </source>
</evidence>
<dbReference type="PANTHER" id="PTHR30288">
    <property type="entry name" value="FLAGELLAR CAP/ASSEMBLY PROTEIN FLID"/>
    <property type="match status" value="1"/>
</dbReference>
<dbReference type="Pfam" id="PF07196">
    <property type="entry name" value="Flagellin_IN"/>
    <property type="match status" value="1"/>
</dbReference>
<comment type="subunit">
    <text evidence="2 5">Homopentamer.</text>
</comment>
<evidence type="ECO:0000313" key="9">
    <source>
        <dbReference type="Proteomes" id="UP000000366"/>
    </source>
</evidence>
<gene>
    <name evidence="8" type="primary">fliD</name>
    <name evidence="8" type="ordered locus">Mpe_A2865</name>
</gene>
<keyword evidence="8" id="KW-0282">Flagellum</keyword>
<dbReference type="Proteomes" id="UP000000366">
    <property type="component" value="Chromosome"/>
</dbReference>
<dbReference type="Pfam" id="PF02465">
    <property type="entry name" value="FliD_N"/>
    <property type="match status" value="1"/>
</dbReference>
<dbReference type="Pfam" id="PF07195">
    <property type="entry name" value="FliD_C"/>
    <property type="match status" value="1"/>
</dbReference>
<comment type="function">
    <text evidence="5">Required for morphogenesis and for the elongation of the flagellar filament by facilitating polymerization of the flagellin monomers at the tip of growing filament. Forms a capping structure, which prevents flagellin subunits (transported through the central channel of the flagellum) from leaking out without polymerization at the distal end.</text>
</comment>
<keyword evidence="5" id="KW-0964">Secreted</keyword>
<dbReference type="GO" id="GO:0005576">
    <property type="term" value="C:extracellular region"/>
    <property type="evidence" value="ECO:0007669"/>
    <property type="project" value="UniProtKB-SubCell"/>
</dbReference>
<comment type="subcellular location">
    <subcellularLocation>
        <location evidence="5">Secreted</location>
    </subcellularLocation>
    <subcellularLocation>
        <location evidence="5">Bacterial flagellum</location>
    </subcellularLocation>
</comment>
<feature type="domain" description="Flagellar hook-associated protein 2 N-terminal" evidence="6">
    <location>
        <begin position="10"/>
        <end position="106"/>
    </location>
</feature>
<evidence type="ECO:0000259" key="6">
    <source>
        <dbReference type="Pfam" id="PF02465"/>
    </source>
</evidence>
<dbReference type="eggNOG" id="COG1345">
    <property type="taxonomic scope" value="Bacteria"/>
</dbReference>
<evidence type="ECO:0000256" key="3">
    <source>
        <dbReference type="ARBA" id="ARBA00023054"/>
    </source>
</evidence>
<dbReference type="PANTHER" id="PTHR30288:SF0">
    <property type="entry name" value="FLAGELLAR HOOK-ASSOCIATED PROTEIN 2"/>
    <property type="match status" value="1"/>
</dbReference>
<protein>
    <recommendedName>
        <fullName evidence="5">Flagellar hook-associated protein 2</fullName>
        <shortName evidence="5">HAP2</shortName>
    </recommendedName>
    <alternativeName>
        <fullName evidence="5">Flagellar cap protein</fullName>
    </alternativeName>
</protein>
<dbReference type="HOGENOM" id="CLU_015182_6_1_4"/>
<feature type="domain" description="Flagellar hook-associated protein 2 C-terminal" evidence="7">
    <location>
        <begin position="230"/>
        <end position="455"/>
    </location>
</feature>
<dbReference type="InterPro" id="IPR003481">
    <property type="entry name" value="FliD_N"/>
</dbReference>
<dbReference type="GO" id="GO:0007155">
    <property type="term" value="P:cell adhesion"/>
    <property type="evidence" value="ECO:0007669"/>
    <property type="project" value="InterPro"/>
</dbReference>
<keyword evidence="8" id="KW-0966">Cell projection</keyword>
<organism evidence="8 9">
    <name type="scientific">Methylibium petroleiphilum (strain ATCC BAA-1232 / LMG 22953 / PM1)</name>
    <dbReference type="NCBI Taxonomy" id="420662"/>
    <lineage>
        <taxon>Bacteria</taxon>
        <taxon>Pseudomonadati</taxon>
        <taxon>Pseudomonadota</taxon>
        <taxon>Betaproteobacteria</taxon>
        <taxon>Burkholderiales</taxon>
        <taxon>Sphaerotilaceae</taxon>
        <taxon>Methylibium</taxon>
    </lineage>
</organism>
<comment type="similarity">
    <text evidence="1 5">Belongs to the FliD family.</text>
</comment>
<evidence type="ECO:0000256" key="4">
    <source>
        <dbReference type="ARBA" id="ARBA00023143"/>
    </source>
</evidence>
<dbReference type="AlphaFoldDB" id="A2SJT0"/>
<name>A2SJT0_METPP</name>
<proteinExistence type="inferred from homology"/>
<dbReference type="GO" id="GO:0009421">
    <property type="term" value="C:bacterial-type flagellum filament cap"/>
    <property type="evidence" value="ECO:0007669"/>
    <property type="project" value="InterPro"/>
</dbReference>
<dbReference type="EMBL" id="CP000555">
    <property type="protein sequence ID" value="ABM95819.1"/>
    <property type="molecule type" value="Genomic_DNA"/>
</dbReference>
<keyword evidence="9" id="KW-1185">Reference proteome</keyword>
<evidence type="ECO:0000256" key="5">
    <source>
        <dbReference type="RuleBase" id="RU362066"/>
    </source>
</evidence>
<keyword evidence="3" id="KW-0175">Coiled coil</keyword>
<dbReference type="GO" id="GO:0071973">
    <property type="term" value="P:bacterial-type flagellum-dependent cell motility"/>
    <property type="evidence" value="ECO:0007669"/>
    <property type="project" value="TreeGrafter"/>
</dbReference>
<evidence type="ECO:0000313" key="8">
    <source>
        <dbReference type="EMBL" id="ABM95819.1"/>
    </source>
</evidence>
<reference evidence="8 9" key="1">
    <citation type="journal article" date="2007" name="J. Bacteriol.">
        <title>Whole-genome analysis of the methyl tert-butyl ether-degrading beta-proteobacterium Methylibium petroleiphilum PM1.</title>
        <authorList>
            <person name="Kane S.R."/>
            <person name="Chakicherla A.Y."/>
            <person name="Chain P.S.G."/>
            <person name="Schmidt R."/>
            <person name="Shin M.W."/>
            <person name="Legler T.C."/>
            <person name="Scow K.M."/>
            <person name="Larimer F.W."/>
            <person name="Lucas S.M."/>
            <person name="Richardson P.M."/>
            <person name="Hristova K.R."/>
        </authorList>
    </citation>
    <scope>NUCLEOTIDE SEQUENCE [LARGE SCALE GENOMIC DNA]</scope>
    <source>
        <strain evidence="9">ATCC BAA-1232 / LMG 22953 / PM1</strain>
    </source>
</reference>
<dbReference type="RefSeq" id="WP_011830448.1">
    <property type="nucleotide sequence ID" value="NC_008825.1"/>
</dbReference>
<dbReference type="STRING" id="420662.Mpe_A2865"/>
<dbReference type="InterPro" id="IPR040026">
    <property type="entry name" value="FliD"/>
</dbReference>
<dbReference type="InterPro" id="IPR010809">
    <property type="entry name" value="FliD_C"/>
</dbReference>
<evidence type="ECO:0000256" key="2">
    <source>
        <dbReference type="ARBA" id="ARBA00011255"/>
    </source>
</evidence>
<sequence length="477" mass="49488">MAISSPGLGSGLDVSSIVSQLVALERKPLEKMQTAATFMQTQVSAYGQLQSLVSAVGDAAKALAKPTLWQAASAGTSDATSVAATASAGAAIGSYSVSVSQIARAQSLASAVFTAPTDVVGAGKMTIELGGYNVANDPAFTPKTGSTTLELEFAEGTTLEQVKTQINAANAGVSAAIVRDANGARLTLTSTTTGLDSTLRVAVSDATGALTGLAYDPASGANPMTQTQAAVNALASINGLAIESPTNRLTGTLDGVTLDLVKVTTAPVTVNVTTNTGTMRDAIKKFSDAYNALNTYLVTQTKYDEENKIGGTLQGDSAAVGLRNQFRAMLRQDSAASAELTRLSDIGFNVQRDGSIVLDNAKLDAALAKPAELSKLFTTNDTANPASTGLGVRFQKLADMSTGTEGVIASRNAGLKARLERNQDDQDKVNDRADRMQVRLTQQYTALDTQMAKLSALSTYMTQQLDGLSNLYKKSDN</sequence>